<reference evidence="2 3" key="1">
    <citation type="submission" date="2016-06" db="EMBL/GenBank/DDBJ databases">
        <title>Evolution of pathogenesis and genome organization in the Tremellales.</title>
        <authorList>
            <person name="Cuomo C."/>
            <person name="Litvintseva A."/>
            <person name="Heitman J."/>
            <person name="Chen Y."/>
            <person name="Sun S."/>
            <person name="Springer D."/>
            <person name="Dromer F."/>
            <person name="Young S."/>
            <person name="Zeng Q."/>
            <person name="Chapman S."/>
            <person name="Gujja S."/>
            <person name="Saif S."/>
            <person name="Birren B."/>
        </authorList>
    </citation>
    <scope>NUCLEOTIDE SEQUENCE [LARGE SCALE GENOMIC DNA]</scope>
    <source>
        <strain evidence="2 3">ATCC 28783</strain>
    </source>
</reference>
<evidence type="ECO:0000256" key="1">
    <source>
        <dbReference type="SAM" id="MobiDB-lite"/>
    </source>
</evidence>
<feature type="region of interest" description="Disordered" evidence="1">
    <location>
        <begin position="64"/>
        <end position="91"/>
    </location>
</feature>
<proteinExistence type="predicted"/>
<gene>
    <name evidence="2" type="ORF">M231_06580</name>
</gene>
<comment type="caution">
    <text evidence="2">The sequence shown here is derived from an EMBL/GenBank/DDBJ whole genome shotgun (WGS) entry which is preliminary data.</text>
</comment>
<dbReference type="AlphaFoldDB" id="A0A4Q1BF28"/>
<dbReference type="InParanoid" id="A0A4Q1BF28"/>
<organism evidence="2 3">
    <name type="scientific">Tremella mesenterica</name>
    <name type="common">Jelly fungus</name>
    <dbReference type="NCBI Taxonomy" id="5217"/>
    <lineage>
        <taxon>Eukaryota</taxon>
        <taxon>Fungi</taxon>
        <taxon>Dikarya</taxon>
        <taxon>Basidiomycota</taxon>
        <taxon>Agaricomycotina</taxon>
        <taxon>Tremellomycetes</taxon>
        <taxon>Tremellales</taxon>
        <taxon>Tremellaceae</taxon>
        <taxon>Tremella</taxon>
    </lineage>
</organism>
<evidence type="ECO:0000313" key="3">
    <source>
        <dbReference type="Proteomes" id="UP000289152"/>
    </source>
</evidence>
<accession>A0A4Q1BF28</accession>
<dbReference type="Proteomes" id="UP000289152">
    <property type="component" value="Unassembled WGS sequence"/>
</dbReference>
<name>A0A4Q1BF28_TREME</name>
<keyword evidence="3" id="KW-1185">Reference proteome</keyword>
<evidence type="ECO:0000313" key="2">
    <source>
        <dbReference type="EMBL" id="RXK36175.1"/>
    </source>
</evidence>
<sequence>MPYYTTTYTPRRRSSNWWSCLFCISDPYYPPPNHNPYAPRQTMLNPSYPPYYYNLPVYNEPMQGSNRWKKTQPGVVDPGGRGGYSPYSTREDEKRVRWGGTSVRRFYS</sequence>
<dbReference type="VEuPathDB" id="FungiDB:TREMEDRAFT_64058"/>
<protein>
    <submittedName>
        <fullName evidence="2">Uncharacterized protein</fullName>
    </submittedName>
</protein>
<dbReference type="EMBL" id="SDIL01000106">
    <property type="protein sequence ID" value="RXK36175.1"/>
    <property type="molecule type" value="Genomic_DNA"/>
</dbReference>